<accession>A0A7J7E1F0</accession>
<dbReference type="PROSITE" id="PS51195">
    <property type="entry name" value="Q_MOTIF"/>
    <property type="match status" value="1"/>
</dbReference>
<dbReference type="OrthoDB" id="4310724at2759"/>
<dbReference type="CDD" id="cd18787">
    <property type="entry name" value="SF2_C_DEAD"/>
    <property type="match status" value="1"/>
</dbReference>
<dbReference type="Gene3D" id="3.40.50.300">
    <property type="entry name" value="P-loop containing nucleotide triphosphate hydrolases"/>
    <property type="match status" value="2"/>
</dbReference>
<keyword evidence="4" id="KW-0067">ATP-binding</keyword>
<dbReference type="FunCoup" id="A0A7J7E1F0">
    <property type="interactions" value="4673"/>
</dbReference>
<keyword evidence="2" id="KW-0378">Hydrolase</keyword>
<feature type="region of interest" description="Disordered" evidence="6">
    <location>
        <begin position="780"/>
        <end position="808"/>
    </location>
</feature>
<feature type="compositionally biased region" description="Basic residues" evidence="6">
    <location>
        <begin position="797"/>
        <end position="808"/>
    </location>
</feature>
<dbReference type="AlphaFoldDB" id="A0A7J7E1F0"/>
<dbReference type="GO" id="GO:0016787">
    <property type="term" value="F:hydrolase activity"/>
    <property type="evidence" value="ECO:0007669"/>
    <property type="project" value="UniProtKB-KW"/>
</dbReference>
<feature type="compositionally biased region" description="Basic residues" evidence="6">
    <location>
        <begin position="125"/>
        <end position="140"/>
    </location>
</feature>
<evidence type="ECO:0000256" key="4">
    <source>
        <dbReference type="ARBA" id="ARBA00022840"/>
    </source>
</evidence>
<dbReference type="InParanoid" id="A0A7J7E1F0"/>
<dbReference type="EMBL" id="JAAARO010000001">
    <property type="protein sequence ID" value="KAF5752435.1"/>
    <property type="molecule type" value="Genomic_DNA"/>
</dbReference>
<dbReference type="PROSITE" id="PS51194">
    <property type="entry name" value="HELICASE_CTER"/>
    <property type="match status" value="1"/>
</dbReference>
<evidence type="ECO:0000259" key="7">
    <source>
        <dbReference type="PROSITE" id="PS51192"/>
    </source>
</evidence>
<sequence length="808" mass="90865">MAADSPPPAPVSSSKPSKRKSSKKRKRGLGDAEVDPFDKLPWNSSLPTDEDGAFSLVIGSNELEGGFLSLEEISEADYGLEIPKPLKEKPEKAKKLKTQKPRDSEENIFVKDEVEVDVDAVGEKKTKKKKKKKKKKKSKKAKETQTQKVEELLSGSSGREQVEEGLVNEDEFYAWNELRLHPLLMKSIYRLGFKEPTPIQTTCIPAAAHQGKDVVGAAETGSGKTLAFGLPILQRLLEEREKAVKMFETKGEKEEAERFAPKGFLRALVITPTRELAVQVTDHLKAAANGLNVRVVSIVGGMSTEKQERLLRESPEIIVGTPGRLWELMSGGEKHLVELHSLSFFVLDEADRMIENGHFHELQSIIDLLPGTNSSFEGQPQNSQNCQTVSSTQRKKRQTFVFSATIALSTDFRKKLKRGFLKSKQSTTDGLNSIETLSERVGMRANAAIIDLTNASILADKLEESFIECREEDKDAYLYYILSVHGQGRTIVFCTSIAALRHISSILRTLGINVWTLHAQMQQQARLKAIDRFRANEHGTLVATDVAARGLDIPGVRTVIHYQLPHSAEVYIHRSGRTARASADGCSIALIASNETSKFASLCKSFSKESLRRFPLEESYMPEVMKRLSLARQIDKITRKNSQEKAKKSWLERNAESVGLIVENYDSEEERVNSLKQKKASSVQLKNLQQELNTQLSRPLQPKTFSHRYLAGAGVSPLLQRQIEELARPKHNDMDTGEKKRRKMVVIGQDCVEPLQALQNAGSELRFDLKETAEKRRNVEHLRRKRKDEKTRLRDQKRNRKKLKGSSE</sequence>
<dbReference type="Proteomes" id="UP000593562">
    <property type="component" value="Unassembled WGS sequence"/>
</dbReference>
<feature type="region of interest" description="Disordered" evidence="6">
    <location>
        <begin position="1"/>
        <end position="51"/>
    </location>
</feature>
<feature type="short sequence motif" description="Q motif" evidence="5">
    <location>
        <begin position="173"/>
        <end position="201"/>
    </location>
</feature>
<evidence type="ECO:0000256" key="2">
    <source>
        <dbReference type="ARBA" id="ARBA00022801"/>
    </source>
</evidence>
<feature type="compositionally biased region" description="Pro residues" evidence="6">
    <location>
        <begin position="1"/>
        <end position="10"/>
    </location>
</feature>
<evidence type="ECO:0000259" key="8">
    <source>
        <dbReference type="PROSITE" id="PS51194"/>
    </source>
</evidence>
<dbReference type="Pfam" id="PF00271">
    <property type="entry name" value="Helicase_C"/>
    <property type="match status" value="1"/>
</dbReference>
<dbReference type="SUPFAM" id="SSF52540">
    <property type="entry name" value="P-loop containing nucleoside triphosphate hydrolases"/>
    <property type="match status" value="2"/>
</dbReference>
<organism evidence="10 11">
    <name type="scientific">Tripterygium wilfordii</name>
    <name type="common">Thunder God vine</name>
    <dbReference type="NCBI Taxonomy" id="458696"/>
    <lineage>
        <taxon>Eukaryota</taxon>
        <taxon>Viridiplantae</taxon>
        <taxon>Streptophyta</taxon>
        <taxon>Embryophyta</taxon>
        <taxon>Tracheophyta</taxon>
        <taxon>Spermatophyta</taxon>
        <taxon>Magnoliopsida</taxon>
        <taxon>eudicotyledons</taxon>
        <taxon>Gunneridae</taxon>
        <taxon>Pentapetalae</taxon>
        <taxon>rosids</taxon>
        <taxon>fabids</taxon>
        <taxon>Celastrales</taxon>
        <taxon>Celastraceae</taxon>
        <taxon>Tripterygium</taxon>
    </lineage>
</organism>
<evidence type="ECO:0000313" key="11">
    <source>
        <dbReference type="Proteomes" id="UP000593562"/>
    </source>
</evidence>
<evidence type="ECO:0000256" key="3">
    <source>
        <dbReference type="ARBA" id="ARBA00022806"/>
    </source>
</evidence>
<dbReference type="GO" id="GO:0003676">
    <property type="term" value="F:nucleic acid binding"/>
    <property type="evidence" value="ECO:0007669"/>
    <property type="project" value="InterPro"/>
</dbReference>
<feature type="compositionally biased region" description="Basic and acidic residues" evidence="6">
    <location>
        <begin position="84"/>
        <end position="93"/>
    </location>
</feature>
<dbReference type="GO" id="GO:0005524">
    <property type="term" value="F:ATP binding"/>
    <property type="evidence" value="ECO:0007669"/>
    <property type="project" value="UniProtKB-KW"/>
</dbReference>
<dbReference type="InterPro" id="IPR050079">
    <property type="entry name" value="DEAD_box_RNA_helicase"/>
</dbReference>
<dbReference type="PANTHER" id="PTHR47959">
    <property type="entry name" value="ATP-DEPENDENT RNA HELICASE RHLE-RELATED"/>
    <property type="match status" value="1"/>
</dbReference>
<keyword evidence="11" id="KW-1185">Reference proteome</keyword>
<feature type="compositionally biased region" description="Basic and acidic residues" evidence="6">
    <location>
        <begin position="141"/>
        <end position="151"/>
    </location>
</feature>
<evidence type="ECO:0000256" key="5">
    <source>
        <dbReference type="PROSITE-ProRule" id="PRU00552"/>
    </source>
</evidence>
<dbReference type="GO" id="GO:0003724">
    <property type="term" value="F:RNA helicase activity"/>
    <property type="evidence" value="ECO:0007669"/>
    <property type="project" value="InterPro"/>
</dbReference>
<feature type="domain" description="Helicase C-terminal" evidence="8">
    <location>
        <begin position="461"/>
        <end position="622"/>
    </location>
</feature>
<proteinExistence type="predicted"/>
<keyword evidence="3 10" id="KW-0347">Helicase</keyword>
<keyword evidence="1" id="KW-0547">Nucleotide-binding</keyword>
<evidence type="ECO:0000259" key="9">
    <source>
        <dbReference type="PROSITE" id="PS51195"/>
    </source>
</evidence>
<dbReference type="Pfam" id="PF00270">
    <property type="entry name" value="DEAD"/>
    <property type="match status" value="1"/>
</dbReference>
<dbReference type="CDD" id="cd17946">
    <property type="entry name" value="DEADc_DDX24"/>
    <property type="match status" value="1"/>
</dbReference>
<dbReference type="InterPro" id="IPR027417">
    <property type="entry name" value="P-loop_NTPase"/>
</dbReference>
<comment type="caution">
    <text evidence="10">The sequence shown here is derived from an EMBL/GenBank/DDBJ whole genome shotgun (WGS) entry which is preliminary data.</text>
</comment>
<dbReference type="InterPro" id="IPR000629">
    <property type="entry name" value="RNA-helicase_DEAD-box_CS"/>
</dbReference>
<feature type="compositionally biased region" description="Basic residues" evidence="6">
    <location>
        <begin position="16"/>
        <end position="27"/>
    </location>
</feature>
<dbReference type="InterPro" id="IPR014014">
    <property type="entry name" value="RNA_helicase_DEAD_Q_motif"/>
</dbReference>
<dbReference type="GO" id="GO:0005829">
    <property type="term" value="C:cytosol"/>
    <property type="evidence" value="ECO:0007669"/>
    <property type="project" value="TreeGrafter"/>
</dbReference>
<feature type="domain" description="DEAD-box RNA helicase Q" evidence="9">
    <location>
        <begin position="173"/>
        <end position="201"/>
    </location>
</feature>
<dbReference type="PROSITE" id="PS00039">
    <property type="entry name" value="DEAD_ATP_HELICASE"/>
    <property type="match status" value="1"/>
</dbReference>
<dbReference type="InterPro" id="IPR011545">
    <property type="entry name" value="DEAD/DEAH_box_helicase_dom"/>
</dbReference>
<name>A0A7J7E1F0_TRIWF</name>
<protein>
    <submittedName>
        <fullName evidence="10">DEAD-box ATP-dependent RNA helicase 13 isoform X2</fullName>
    </submittedName>
</protein>
<dbReference type="InterPro" id="IPR014001">
    <property type="entry name" value="Helicase_ATP-bd"/>
</dbReference>
<evidence type="ECO:0000256" key="6">
    <source>
        <dbReference type="SAM" id="MobiDB-lite"/>
    </source>
</evidence>
<dbReference type="PANTHER" id="PTHR47959:SF24">
    <property type="entry name" value="ATP-DEPENDENT RNA HELICASE"/>
    <property type="match status" value="1"/>
</dbReference>
<dbReference type="PROSITE" id="PS51192">
    <property type="entry name" value="HELICASE_ATP_BIND_1"/>
    <property type="match status" value="1"/>
</dbReference>
<evidence type="ECO:0000313" key="10">
    <source>
        <dbReference type="EMBL" id="KAF5752435.1"/>
    </source>
</evidence>
<feature type="region of interest" description="Disordered" evidence="6">
    <location>
        <begin position="81"/>
        <end position="104"/>
    </location>
</feature>
<gene>
    <name evidence="10" type="ORF">HS088_TW01G00344</name>
</gene>
<feature type="domain" description="Helicase ATP-binding" evidence="7">
    <location>
        <begin position="205"/>
        <end position="424"/>
    </location>
</feature>
<reference evidence="10 11" key="1">
    <citation type="journal article" date="2020" name="Nat. Commun.">
        <title>Genome of Tripterygium wilfordii and identification of cytochrome P450 involved in triptolide biosynthesis.</title>
        <authorList>
            <person name="Tu L."/>
            <person name="Su P."/>
            <person name="Zhang Z."/>
            <person name="Gao L."/>
            <person name="Wang J."/>
            <person name="Hu T."/>
            <person name="Zhou J."/>
            <person name="Zhang Y."/>
            <person name="Zhao Y."/>
            <person name="Liu Y."/>
            <person name="Song Y."/>
            <person name="Tong Y."/>
            <person name="Lu Y."/>
            <person name="Yang J."/>
            <person name="Xu C."/>
            <person name="Jia M."/>
            <person name="Peters R.J."/>
            <person name="Huang L."/>
            <person name="Gao W."/>
        </authorList>
    </citation>
    <scope>NUCLEOTIDE SEQUENCE [LARGE SCALE GENOMIC DNA]</scope>
    <source>
        <strain evidence="11">cv. XIE 37</strain>
        <tissue evidence="10">Leaf</tissue>
    </source>
</reference>
<dbReference type="InterPro" id="IPR001650">
    <property type="entry name" value="Helicase_C-like"/>
</dbReference>
<dbReference type="SMART" id="SM00487">
    <property type="entry name" value="DEXDc"/>
    <property type="match status" value="1"/>
</dbReference>
<dbReference type="SMART" id="SM00490">
    <property type="entry name" value="HELICc"/>
    <property type="match status" value="1"/>
</dbReference>
<feature type="region of interest" description="Disordered" evidence="6">
    <location>
        <begin position="123"/>
        <end position="161"/>
    </location>
</feature>
<evidence type="ECO:0000256" key="1">
    <source>
        <dbReference type="ARBA" id="ARBA00022741"/>
    </source>
</evidence>